<dbReference type="Pfam" id="PF03544">
    <property type="entry name" value="TonB_C"/>
    <property type="match status" value="1"/>
</dbReference>
<sequence>MKMKFGAVINGARVRRITACTALLFCAPEVAAQVGARFANDSIWVFPEDFPAEAVAIAEDGPANVILSVDVGGTVTACRVDPPTGALALDRTACDAARRRGRILPARDTAGTAVAADYKTMIWWGFWQDEETIDAQRARYQTFNLQVEGDDRPIDCGITRDNIGRQRSIRHCQRLSGLLPRARTISGIKGRMTLSAIKVVGAGDGEAAIAPAGDEIILREIRTTYTVAPDGGVSGCKTVISGQLTDEALDPGDPCPARRAKGLKTRQETMALRLVATPPFRLPIQEWRDDIVFISLGAKARSECRRVAGIDDGPPQCGEIAKIVERIRARSGFTGRIESHHRRAASFGSTAPPDLVLSPGEAVYAEATEHFTIDPQGEVKDCTTTFIWWTDASRGHRACHSMPFYERGKEGDAGGILHGMTSDIYSFRESTAE</sequence>
<dbReference type="InterPro" id="IPR037682">
    <property type="entry name" value="TonB_C"/>
</dbReference>
<name>A0ABS2D5F6_9SPHN</name>
<feature type="chain" id="PRO_5045244731" evidence="1">
    <location>
        <begin position="33"/>
        <end position="433"/>
    </location>
</feature>
<comment type="caution">
    <text evidence="3">The sequence shown here is derived from an EMBL/GenBank/DDBJ whole genome shotgun (WGS) entry which is preliminary data.</text>
</comment>
<evidence type="ECO:0000256" key="1">
    <source>
        <dbReference type="SAM" id="SignalP"/>
    </source>
</evidence>
<gene>
    <name evidence="3" type="ORF">ILT43_07215</name>
</gene>
<dbReference type="SUPFAM" id="SSF74653">
    <property type="entry name" value="TolA/TonB C-terminal domain"/>
    <property type="match status" value="1"/>
</dbReference>
<dbReference type="Proteomes" id="UP000763641">
    <property type="component" value="Unassembled WGS sequence"/>
</dbReference>
<evidence type="ECO:0000313" key="4">
    <source>
        <dbReference type="Proteomes" id="UP000763641"/>
    </source>
</evidence>
<keyword evidence="1" id="KW-0732">Signal</keyword>
<evidence type="ECO:0000313" key="3">
    <source>
        <dbReference type="EMBL" id="MBM6576156.1"/>
    </source>
</evidence>
<feature type="signal peptide" evidence="1">
    <location>
        <begin position="1"/>
        <end position="32"/>
    </location>
</feature>
<evidence type="ECO:0000259" key="2">
    <source>
        <dbReference type="Pfam" id="PF03544"/>
    </source>
</evidence>
<feature type="domain" description="TonB C-terminal" evidence="2">
    <location>
        <begin position="49"/>
        <end position="122"/>
    </location>
</feature>
<accession>A0ABS2D5F6</accession>
<dbReference type="EMBL" id="JAFEMC010000002">
    <property type="protein sequence ID" value="MBM6576156.1"/>
    <property type="molecule type" value="Genomic_DNA"/>
</dbReference>
<keyword evidence="4" id="KW-1185">Reference proteome</keyword>
<reference evidence="3 4" key="1">
    <citation type="submission" date="2020-12" db="EMBL/GenBank/DDBJ databases">
        <title>Sphingomonas sp.</title>
        <authorList>
            <person name="Kim M.K."/>
        </authorList>
    </citation>
    <scope>NUCLEOTIDE SEQUENCE [LARGE SCALE GENOMIC DNA]</scope>
    <source>
        <strain evidence="3 4">BT552</strain>
    </source>
</reference>
<proteinExistence type="predicted"/>
<organism evidence="3 4">
    <name type="scientific">Sphingomonas longa</name>
    <dbReference type="NCBI Taxonomy" id="2778730"/>
    <lineage>
        <taxon>Bacteria</taxon>
        <taxon>Pseudomonadati</taxon>
        <taxon>Pseudomonadota</taxon>
        <taxon>Alphaproteobacteria</taxon>
        <taxon>Sphingomonadales</taxon>
        <taxon>Sphingomonadaceae</taxon>
        <taxon>Sphingomonas</taxon>
    </lineage>
</organism>
<protein>
    <submittedName>
        <fullName evidence="3">Energy transducer TonB</fullName>
    </submittedName>
</protein>